<organism evidence="1">
    <name type="scientific">Siphoviridae sp. ctuy39</name>
    <dbReference type="NCBI Taxonomy" id="2825719"/>
    <lineage>
        <taxon>Viruses</taxon>
        <taxon>Duplodnaviria</taxon>
        <taxon>Heunggongvirae</taxon>
        <taxon>Uroviricota</taxon>
        <taxon>Caudoviricetes</taxon>
    </lineage>
</organism>
<dbReference type="EMBL" id="BK016249">
    <property type="protein sequence ID" value="DAG05079.1"/>
    <property type="molecule type" value="Genomic_DNA"/>
</dbReference>
<reference evidence="1" key="1">
    <citation type="journal article" date="2021" name="Proc. Natl. Acad. Sci. U.S.A.">
        <title>A Catalog of Tens of Thousands of Viruses from Human Metagenomes Reveals Hidden Associations with Chronic Diseases.</title>
        <authorList>
            <person name="Tisza M.J."/>
            <person name="Buck C.B."/>
        </authorList>
    </citation>
    <scope>NUCLEOTIDE SEQUENCE</scope>
    <source>
        <strain evidence="1">Ctuy39</strain>
    </source>
</reference>
<proteinExistence type="predicted"/>
<evidence type="ECO:0000313" key="1">
    <source>
        <dbReference type="EMBL" id="DAG05079.1"/>
    </source>
</evidence>
<name>A0A8S5VEM0_9CAUD</name>
<accession>A0A8S5VEM0</accession>
<sequence>MKKFNGYDEIQAYRGFEKLPVGGYIVKIQNVRFMEGKNGNSDMIILAFDVTEGEYKDYFKKQFESQTAEDRKWKGTFTIYCPKDDGSEKDGWTKRSFKTIMEDIEASNPGYAWNWDENTLKGKNLGMIFGEVNDVIDGKEIKYNKAKKTTSVDNIKKGNFKVPNPQYRNGAKINSNVEVTGNEDFMSVDGLEEEIPF</sequence>
<protein>
    <submittedName>
        <fullName evidence="1">Uncharacterized protein</fullName>
    </submittedName>
</protein>